<dbReference type="AlphaFoldDB" id="A0AAN4ZGD7"/>
<name>A0AAN4ZGD7_9BILA</name>
<proteinExistence type="predicted"/>
<keyword evidence="2" id="KW-1185">Reference proteome</keyword>
<accession>A0AAN4ZGD7</accession>
<organism evidence="1 2">
    <name type="scientific">Pristionchus mayeri</name>
    <dbReference type="NCBI Taxonomy" id="1317129"/>
    <lineage>
        <taxon>Eukaryota</taxon>
        <taxon>Metazoa</taxon>
        <taxon>Ecdysozoa</taxon>
        <taxon>Nematoda</taxon>
        <taxon>Chromadorea</taxon>
        <taxon>Rhabditida</taxon>
        <taxon>Rhabditina</taxon>
        <taxon>Diplogasteromorpha</taxon>
        <taxon>Diplogasteroidea</taxon>
        <taxon>Neodiplogasteridae</taxon>
        <taxon>Pristionchus</taxon>
    </lineage>
</organism>
<comment type="caution">
    <text evidence="1">The sequence shown here is derived from an EMBL/GenBank/DDBJ whole genome shotgun (WGS) entry which is preliminary data.</text>
</comment>
<protein>
    <submittedName>
        <fullName evidence="1">Uncharacterized protein</fullName>
    </submittedName>
</protein>
<evidence type="ECO:0000313" key="1">
    <source>
        <dbReference type="EMBL" id="GMR40336.1"/>
    </source>
</evidence>
<dbReference type="Proteomes" id="UP001328107">
    <property type="component" value="Unassembled WGS sequence"/>
</dbReference>
<reference evidence="2" key="1">
    <citation type="submission" date="2022-10" db="EMBL/GenBank/DDBJ databases">
        <title>Genome assembly of Pristionchus species.</title>
        <authorList>
            <person name="Yoshida K."/>
            <person name="Sommer R.J."/>
        </authorList>
    </citation>
    <scope>NUCLEOTIDE SEQUENCE [LARGE SCALE GENOMIC DNA]</scope>
    <source>
        <strain evidence="2">RS5460</strain>
    </source>
</reference>
<sequence>MPFLINVLFLIAGFLLWFIAQRCLDPLINYAAAILSSPSRLQPIVAMVFGPACVWALDYKFTIWICAIKRTFLDDPYTTSSPFGSAS</sequence>
<dbReference type="EMBL" id="BTRK01000003">
    <property type="protein sequence ID" value="GMR40336.1"/>
    <property type="molecule type" value="Genomic_DNA"/>
</dbReference>
<evidence type="ECO:0000313" key="2">
    <source>
        <dbReference type="Proteomes" id="UP001328107"/>
    </source>
</evidence>
<gene>
    <name evidence="1" type="ORF">PMAYCL1PPCAC_10531</name>
</gene>